<accession>A0A498SKV8</accession>
<dbReference type="Proteomes" id="UP000276991">
    <property type="component" value="Unassembled WGS sequence"/>
</dbReference>
<feature type="transmembrane region" description="Helical" evidence="4">
    <location>
        <begin position="197"/>
        <end position="222"/>
    </location>
</feature>
<evidence type="ECO:0000256" key="2">
    <source>
        <dbReference type="ARBA" id="ARBA00023239"/>
    </source>
</evidence>
<evidence type="ECO:0000256" key="4">
    <source>
        <dbReference type="SAM" id="Phobius"/>
    </source>
</evidence>
<evidence type="ECO:0000313" key="6">
    <source>
        <dbReference type="Proteomes" id="UP000276991"/>
    </source>
</evidence>
<keyword evidence="1" id="KW-0547">Nucleotide-binding</keyword>
<keyword evidence="4" id="KW-1133">Transmembrane helix</keyword>
<feature type="transmembrane region" description="Helical" evidence="4">
    <location>
        <begin position="105"/>
        <end position="122"/>
    </location>
</feature>
<dbReference type="STRING" id="6277.A0A498SKV8"/>
<dbReference type="OrthoDB" id="2107370at2759"/>
<dbReference type="GO" id="GO:0005886">
    <property type="term" value="C:plasma membrane"/>
    <property type="evidence" value="ECO:0007669"/>
    <property type="project" value="TreeGrafter"/>
</dbReference>
<keyword evidence="2" id="KW-0456">Lyase</keyword>
<reference evidence="5 6" key="1">
    <citation type="submission" date="2018-08" db="EMBL/GenBank/DDBJ databases">
        <authorList>
            <person name="Laetsch R D."/>
            <person name="Stevens L."/>
            <person name="Kumar S."/>
            <person name="Blaxter L. M."/>
        </authorList>
    </citation>
    <scope>NUCLEOTIDE SEQUENCE [LARGE SCALE GENOMIC DNA]</scope>
</reference>
<feature type="transmembrane region" description="Helical" evidence="4">
    <location>
        <begin position="234"/>
        <end position="256"/>
    </location>
</feature>
<evidence type="ECO:0000313" key="5">
    <source>
        <dbReference type="EMBL" id="VBB32533.1"/>
    </source>
</evidence>
<dbReference type="GO" id="GO:0004016">
    <property type="term" value="F:adenylate cyclase activity"/>
    <property type="evidence" value="ECO:0007669"/>
    <property type="project" value="TreeGrafter"/>
</dbReference>
<dbReference type="GO" id="GO:0007189">
    <property type="term" value="P:adenylate cyclase-activating G protein-coupled receptor signaling pathway"/>
    <property type="evidence" value="ECO:0007669"/>
    <property type="project" value="TreeGrafter"/>
</dbReference>
<feature type="compositionally biased region" description="Polar residues" evidence="3">
    <location>
        <begin position="40"/>
        <end position="52"/>
    </location>
</feature>
<dbReference type="AlphaFoldDB" id="A0A498SKV8"/>
<dbReference type="PANTHER" id="PTHR45627:SF8">
    <property type="entry name" value="ADENYLATE CYCLASE TYPE 9"/>
    <property type="match status" value="1"/>
</dbReference>
<feature type="transmembrane region" description="Helical" evidence="4">
    <location>
        <begin position="128"/>
        <end position="150"/>
    </location>
</feature>
<name>A0A498SKV8_ACAVI</name>
<sequence length="259" mass="28886">MRNDEEDENMAGEAVCMLAATEEEHVNGAGVIASSSSGSQTPIANGSSSGYHPTTEMTHGHSVSPLHASFFDRISTRWWNPQFLSTALETQYWKCSFPQLRDRSGLVYICLSCILWIVYLQVFNHASLMHWLISITLFVISFGMLLFTLFSVHYQRFYMPASFLCVFILCTVTLFIFSDKSGSFMSPIGDLATSFQVVLLIYTVVPLPLYLCICIGLIYSILFEMIATGSMSYADALGVKLILHIGINLLGVHLFILTQ</sequence>
<keyword evidence="4" id="KW-0472">Membrane</keyword>
<gene>
    <name evidence="5" type="ORF">NAV_LOCUS7324</name>
</gene>
<feature type="transmembrane region" description="Helical" evidence="4">
    <location>
        <begin position="157"/>
        <end position="177"/>
    </location>
</feature>
<evidence type="ECO:0000256" key="3">
    <source>
        <dbReference type="SAM" id="MobiDB-lite"/>
    </source>
</evidence>
<feature type="non-terminal residue" evidence="5">
    <location>
        <position position="259"/>
    </location>
</feature>
<dbReference type="EMBL" id="UPTC01001776">
    <property type="protein sequence ID" value="VBB32533.1"/>
    <property type="molecule type" value="Genomic_DNA"/>
</dbReference>
<keyword evidence="6" id="KW-1185">Reference proteome</keyword>
<keyword evidence="4" id="KW-0812">Transmembrane</keyword>
<dbReference type="PANTHER" id="PTHR45627">
    <property type="entry name" value="ADENYLATE CYCLASE TYPE 1"/>
    <property type="match status" value="1"/>
</dbReference>
<organism evidence="5 6">
    <name type="scientific">Acanthocheilonema viteae</name>
    <name type="common">Filarial nematode worm</name>
    <name type="synonym">Dipetalonema viteae</name>
    <dbReference type="NCBI Taxonomy" id="6277"/>
    <lineage>
        <taxon>Eukaryota</taxon>
        <taxon>Metazoa</taxon>
        <taxon>Ecdysozoa</taxon>
        <taxon>Nematoda</taxon>
        <taxon>Chromadorea</taxon>
        <taxon>Rhabditida</taxon>
        <taxon>Spirurina</taxon>
        <taxon>Spiruromorpha</taxon>
        <taxon>Filarioidea</taxon>
        <taxon>Onchocercidae</taxon>
        <taxon>Acanthocheilonema</taxon>
    </lineage>
</organism>
<proteinExistence type="predicted"/>
<dbReference type="GO" id="GO:0000166">
    <property type="term" value="F:nucleotide binding"/>
    <property type="evidence" value="ECO:0007669"/>
    <property type="project" value="UniProtKB-KW"/>
</dbReference>
<protein>
    <submittedName>
        <fullName evidence="5">Uncharacterized protein</fullName>
    </submittedName>
</protein>
<evidence type="ECO:0000256" key="1">
    <source>
        <dbReference type="ARBA" id="ARBA00022741"/>
    </source>
</evidence>
<feature type="region of interest" description="Disordered" evidence="3">
    <location>
        <begin position="32"/>
        <end position="52"/>
    </location>
</feature>